<evidence type="ECO:0000256" key="9">
    <source>
        <dbReference type="RuleBase" id="RU361175"/>
    </source>
</evidence>
<keyword evidence="7 9" id="KW-0326">Glycosidase</keyword>
<evidence type="ECO:0000256" key="7">
    <source>
        <dbReference type="ARBA" id="ARBA00023295"/>
    </source>
</evidence>
<keyword evidence="8" id="KW-0624">Polysaccharide degradation</keyword>
<evidence type="ECO:0000256" key="4">
    <source>
        <dbReference type="ARBA" id="ARBA00022801"/>
    </source>
</evidence>
<evidence type="ECO:0000256" key="5">
    <source>
        <dbReference type="ARBA" id="ARBA00023001"/>
    </source>
</evidence>
<evidence type="ECO:0000313" key="10">
    <source>
        <dbReference type="EMBL" id="MFB9451618.1"/>
    </source>
</evidence>
<dbReference type="InterPro" id="IPR017736">
    <property type="entry name" value="Glyco_hydro_1_beta-glucosidase"/>
</dbReference>
<dbReference type="InterPro" id="IPR017853">
    <property type="entry name" value="GH"/>
</dbReference>
<reference evidence="10 11" key="1">
    <citation type="submission" date="2024-09" db="EMBL/GenBank/DDBJ databases">
        <authorList>
            <person name="Sun Q."/>
            <person name="Mori K."/>
        </authorList>
    </citation>
    <scope>NUCLEOTIDE SEQUENCE [LARGE SCALE GENOMIC DNA]</scope>
    <source>
        <strain evidence="10 11">JCM 3307</strain>
    </source>
</reference>
<dbReference type="PRINTS" id="PR00131">
    <property type="entry name" value="GLHYDRLASE1"/>
</dbReference>
<evidence type="ECO:0000256" key="8">
    <source>
        <dbReference type="ARBA" id="ARBA00023326"/>
    </source>
</evidence>
<dbReference type="Proteomes" id="UP001589608">
    <property type="component" value="Unassembled WGS sequence"/>
</dbReference>
<keyword evidence="5" id="KW-0136">Cellulose degradation</keyword>
<keyword evidence="11" id="KW-1185">Reference proteome</keyword>
<evidence type="ECO:0000256" key="2">
    <source>
        <dbReference type="ARBA" id="ARBA00010838"/>
    </source>
</evidence>
<evidence type="ECO:0000313" key="11">
    <source>
        <dbReference type="Proteomes" id="UP001589608"/>
    </source>
</evidence>
<sequence length="460" mass="50246">MTVATFPPGFLWGAATSAYQVEGAVDADGRGPSIWDTFAARPEHIADGSTGAEACDHYHRYPEDLDLARRIGITAYRFSVAWPRVLPDGRTLNRRGLDHYRRVAEACRQRGITPMVTCYHWDLPQPLQDRGGWAHRDTAERFADYAATVHDALGDLVPWWVTVNEPAVAAWAGHSAGVHAPGLRDTGRALAAAHHLLLGHGLATTRLRAGRHPDTRVGIALNLTVAVPATDAAEDVAAAARFDGHHNRMFLDPVLTGAYPRDMLDWYAPQADLGHLHDGDLRTIAAPLDFLGVNFYNRTHVRADPSATAGSPALRVAEVRPDGLTYTEMGWPVEPDGLRQVLCGLRERYPGLPPVHITENGAAFDDVPGADGTVDDRDRVGYLDGHLRALHAAIAAGVDVRGYFAWSLLDNFEWAMGYTKRFGLIAVDYPTQRRTLKSSATWYARVVAANALPAPDEGKM</sequence>
<keyword evidence="4 9" id="KW-0378">Hydrolase</keyword>
<comment type="similarity">
    <text evidence="2 9">Belongs to the glycosyl hydrolase 1 family.</text>
</comment>
<proteinExistence type="inferred from homology"/>
<dbReference type="EC" id="3.2.1.21" evidence="3 9"/>
<gene>
    <name evidence="10" type="ORF">ACFFTR_51895</name>
</gene>
<organism evidence="10 11">
    <name type="scientific">Dactylosporangium vinaceum</name>
    <dbReference type="NCBI Taxonomy" id="53362"/>
    <lineage>
        <taxon>Bacteria</taxon>
        <taxon>Bacillati</taxon>
        <taxon>Actinomycetota</taxon>
        <taxon>Actinomycetes</taxon>
        <taxon>Micromonosporales</taxon>
        <taxon>Micromonosporaceae</taxon>
        <taxon>Dactylosporangium</taxon>
    </lineage>
</organism>
<accession>A0ABV5MRX8</accession>
<dbReference type="PROSITE" id="PS00653">
    <property type="entry name" value="GLYCOSYL_HYDROL_F1_2"/>
    <property type="match status" value="1"/>
</dbReference>
<dbReference type="GO" id="GO:0008422">
    <property type="term" value="F:beta-glucosidase activity"/>
    <property type="evidence" value="ECO:0007669"/>
    <property type="project" value="UniProtKB-EC"/>
</dbReference>
<comment type="catalytic activity">
    <reaction evidence="1 9">
        <text>Hydrolysis of terminal, non-reducing beta-D-glucosyl residues with release of beta-D-glucose.</text>
        <dbReference type="EC" id="3.2.1.21"/>
    </reaction>
</comment>
<keyword evidence="6" id="KW-0119">Carbohydrate metabolism</keyword>
<name>A0ABV5MRX8_9ACTN</name>
<dbReference type="EMBL" id="JBHMCA010000090">
    <property type="protein sequence ID" value="MFB9451618.1"/>
    <property type="molecule type" value="Genomic_DNA"/>
</dbReference>
<dbReference type="InterPro" id="IPR001360">
    <property type="entry name" value="Glyco_hydro_1"/>
</dbReference>
<dbReference type="SUPFAM" id="SSF51445">
    <property type="entry name" value="(Trans)glycosidases"/>
    <property type="match status" value="1"/>
</dbReference>
<evidence type="ECO:0000256" key="6">
    <source>
        <dbReference type="ARBA" id="ARBA00023277"/>
    </source>
</evidence>
<dbReference type="Pfam" id="PF00232">
    <property type="entry name" value="Glyco_hydro_1"/>
    <property type="match status" value="1"/>
</dbReference>
<comment type="caution">
    <text evidence="10">The sequence shown here is derived from an EMBL/GenBank/DDBJ whole genome shotgun (WGS) entry which is preliminary data.</text>
</comment>
<dbReference type="RefSeq" id="WP_223105629.1">
    <property type="nucleotide sequence ID" value="NZ_CP061913.1"/>
</dbReference>
<dbReference type="Gene3D" id="3.20.20.80">
    <property type="entry name" value="Glycosidases"/>
    <property type="match status" value="1"/>
</dbReference>
<dbReference type="PANTHER" id="PTHR10353:SF36">
    <property type="entry name" value="LP05116P"/>
    <property type="match status" value="1"/>
</dbReference>
<evidence type="ECO:0000256" key="1">
    <source>
        <dbReference type="ARBA" id="ARBA00000448"/>
    </source>
</evidence>
<protein>
    <recommendedName>
        <fullName evidence="3 9">Beta-glucosidase</fullName>
        <ecNumber evidence="3 9">3.2.1.21</ecNumber>
    </recommendedName>
</protein>
<dbReference type="PANTHER" id="PTHR10353">
    <property type="entry name" value="GLYCOSYL HYDROLASE"/>
    <property type="match status" value="1"/>
</dbReference>
<dbReference type="NCBIfam" id="TIGR03356">
    <property type="entry name" value="BGL"/>
    <property type="match status" value="1"/>
</dbReference>
<evidence type="ECO:0000256" key="3">
    <source>
        <dbReference type="ARBA" id="ARBA00012744"/>
    </source>
</evidence>
<dbReference type="InterPro" id="IPR033132">
    <property type="entry name" value="GH_1_N_CS"/>
</dbReference>